<organism evidence="1 2">
    <name type="scientific">Pseudomonas proteolytica</name>
    <dbReference type="NCBI Taxonomy" id="219574"/>
    <lineage>
        <taxon>Bacteria</taxon>
        <taxon>Pseudomonadati</taxon>
        <taxon>Pseudomonadota</taxon>
        <taxon>Gammaproteobacteria</taxon>
        <taxon>Pseudomonadales</taxon>
        <taxon>Pseudomonadaceae</taxon>
        <taxon>Pseudomonas</taxon>
    </lineage>
</organism>
<name>A0AAW5ABR5_9PSED</name>
<evidence type="ECO:0000313" key="1">
    <source>
        <dbReference type="EMBL" id="MCF5061193.1"/>
    </source>
</evidence>
<comment type="caution">
    <text evidence="1">The sequence shown here is derived from an EMBL/GenBank/DDBJ whole genome shotgun (WGS) entry which is preliminary data.</text>
</comment>
<keyword evidence="2" id="KW-1185">Reference proteome</keyword>
<sequence>MLVRVSAFDVEIDSGTIALEPLVENLAALNGIQEEEGREYYFDNQAFGGFCVGVIITIKDQKSFCTLETNADGESVIQVNGLEEGNSIMDFNFFAINLANGIGVYQHYHQSAAISSLDKRFRTGVNDLKERYVEHEIAEETVRRGHELSEHAKYKIRKKHKSKAKVRTLVSRETLKQLLEQYTKIRGMEYSYSTLLPVIRDATPLGHRVEKKKESIFFSNPGIVATLSREIVAAVNNYDIGKGRVFVEDADGIRDVIKIFDMPEELWERDYDDVVAMIDRINISDFSNNAFLQAMVELFDAADYRHILRAVV</sequence>
<accession>A0AAW5ABR5</accession>
<protein>
    <submittedName>
        <fullName evidence="1">Uncharacterized protein</fullName>
    </submittedName>
</protein>
<dbReference type="AlphaFoldDB" id="A0AAW5ABR5"/>
<proteinExistence type="predicted"/>
<dbReference type="EMBL" id="WKEW01000238">
    <property type="protein sequence ID" value="MCF5061193.1"/>
    <property type="molecule type" value="Genomic_DNA"/>
</dbReference>
<dbReference type="RefSeq" id="WP_236301016.1">
    <property type="nucleotide sequence ID" value="NZ_CAXAQB010000001.1"/>
</dbReference>
<evidence type="ECO:0000313" key="2">
    <source>
        <dbReference type="Proteomes" id="UP000814172"/>
    </source>
</evidence>
<reference evidence="1 2" key="1">
    <citation type="submission" date="2019-11" db="EMBL/GenBank/DDBJ databases">
        <title>Epiphytic Pseudomonas syringae from cherry orchards.</title>
        <authorList>
            <person name="Hulin M.T."/>
        </authorList>
    </citation>
    <scope>NUCLEOTIDE SEQUENCE [LARGE SCALE GENOMIC DNA]</scope>
    <source>
        <strain evidence="1 2">PA-6-9F</strain>
    </source>
</reference>
<gene>
    <name evidence="1" type="ORF">GIW75_30155</name>
</gene>
<dbReference type="Proteomes" id="UP000814172">
    <property type="component" value="Unassembled WGS sequence"/>
</dbReference>